<evidence type="ECO:0000313" key="1">
    <source>
        <dbReference type="EMBL" id="PTK30800.1"/>
    </source>
</evidence>
<organism evidence="1 2">
    <name type="scientific">Staphylococcus hominis</name>
    <dbReference type="NCBI Taxonomy" id="1290"/>
    <lineage>
        <taxon>Bacteria</taxon>
        <taxon>Bacillati</taxon>
        <taxon>Bacillota</taxon>
        <taxon>Bacilli</taxon>
        <taxon>Bacillales</taxon>
        <taxon>Staphylococcaceae</taxon>
        <taxon>Staphylococcus</taxon>
    </lineage>
</organism>
<proteinExistence type="predicted"/>
<comment type="caution">
    <text evidence="1">The sequence shown here is derived from an EMBL/GenBank/DDBJ whole genome shotgun (WGS) entry which is preliminary data.</text>
</comment>
<protein>
    <submittedName>
        <fullName evidence="1">Uncharacterized protein</fullName>
    </submittedName>
</protein>
<evidence type="ECO:0000313" key="2">
    <source>
        <dbReference type="Proteomes" id="UP000241540"/>
    </source>
</evidence>
<dbReference type="RefSeq" id="WP_107640176.1">
    <property type="nucleotide sequence ID" value="NZ_PZHX01000010.1"/>
</dbReference>
<dbReference type="EMBL" id="PZHX01000010">
    <property type="protein sequence ID" value="PTK30800.1"/>
    <property type="molecule type" value="Genomic_DNA"/>
</dbReference>
<name>A0A974KYY2_STAHO</name>
<accession>A0A974KYY2</accession>
<gene>
    <name evidence="1" type="ORF">BUZ51_06170</name>
</gene>
<dbReference type="Proteomes" id="UP000241540">
    <property type="component" value="Unassembled WGS sequence"/>
</dbReference>
<dbReference type="AlphaFoldDB" id="A0A974KYY2"/>
<sequence length="128" mass="14824">MRQIEIIKGVSNNHAELETLVNSFLAQTGGHVINVTNAVETTPSGVRNEMLIYTIEYENAVESWANLFNYVSFQQYDRENLLKAFFKLDAPFINDKTLNELLQYYNERSITESLSQYANITYKVDEEE</sequence>
<reference evidence="1 2" key="1">
    <citation type="journal article" date="2016" name="Front. Microbiol.">
        <title>Comprehensive Phylogenetic Analysis of Bovine Non-aureus Staphylococci Species Based on Whole-Genome Sequencing.</title>
        <authorList>
            <person name="Naushad S."/>
            <person name="Barkema H.W."/>
            <person name="Luby C."/>
            <person name="Condas L.A."/>
            <person name="Nobrega D.B."/>
            <person name="Carson D.A."/>
            <person name="De Buck J."/>
        </authorList>
    </citation>
    <scope>NUCLEOTIDE SEQUENCE [LARGE SCALE GENOMIC DNA]</scope>
    <source>
        <strain evidence="1 2">SNUC 5336</strain>
    </source>
</reference>